<dbReference type="EMBL" id="CP012282">
    <property type="protein sequence ID" value="AMV63997.1"/>
    <property type="molecule type" value="Genomic_DNA"/>
</dbReference>
<protein>
    <submittedName>
        <fullName evidence="1">Kup system potassium uptake protein</fullName>
    </submittedName>
</protein>
<name>A0AAC9FK14_9LACO</name>
<evidence type="ECO:0000313" key="1">
    <source>
        <dbReference type="EMBL" id="AMV63997.1"/>
    </source>
</evidence>
<accession>A0AAC9FK14</accession>
<evidence type="ECO:0000313" key="2">
    <source>
        <dbReference type="Proteomes" id="UP000076405"/>
    </source>
</evidence>
<sequence length="48" mass="5546">MVVTVNETNAPYESNYTVDLLETHNVVNVQFYLGFKKSQSVSVYYIKL</sequence>
<proteinExistence type="predicted"/>
<geneLocation type="plasmid" evidence="2">
    <name>pl21533-7</name>
</geneLocation>
<reference evidence="1 2" key="1">
    <citation type="journal article" date="2016" name="PLoS ONE">
        <title>The Identification of Novel Diagnostic Marker Genes for the Detection of Beer Spoiling Pediococcus damnosus Strains Using the BlAst Diagnostic Gene findEr.</title>
        <authorList>
            <person name="Behr J."/>
            <person name="Geissler A.J."/>
            <person name="Schmid J."/>
            <person name="Zehe A."/>
            <person name="Vogel R.F."/>
        </authorList>
    </citation>
    <scope>NUCLEOTIDE SEQUENCE [LARGE SCALE GENOMIC DNA]</scope>
    <source>
        <strain evidence="1 2">TMW 2.1533</strain>
    </source>
</reference>
<keyword evidence="1" id="KW-0614">Plasmid</keyword>
<dbReference type="Proteomes" id="UP000076405">
    <property type="component" value="Plasmid pL21533-7"/>
</dbReference>
<gene>
    <name evidence="1" type="ORF">ADU70_0130</name>
</gene>
<dbReference type="AlphaFoldDB" id="A0AAC9FK14"/>
<organism evidence="1 2">
    <name type="scientific">Pediococcus damnosus</name>
    <dbReference type="NCBI Taxonomy" id="51663"/>
    <lineage>
        <taxon>Bacteria</taxon>
        <taxon>Bacillati</taxon>
        <taxon>Bacillota</taxon>
        <taxon>Bacilli</taxon>
        <taxon>Lactobacillales</taxon>
        <taxon>Lactobacillaceae</taxon>
        <taxon>Pediococcus</taxon>
    </lineage>
</organism>